<accession>A0A9Q9C4U5</accession>
<evidence type="ECO:0000256" key="1">
    <source>
        <dbReference type="SAM" id="MobiDB-lite"/>
    </source>
</evidence>
<dbReference type="EMBL" id="CP075156">
    <property type="protein sequence ID" value="UTX44176.1"/>
    <property type="molecule type" value="Genomic_DNA"/>
</dbReference>
<gene>
    <name evidence="2" type="ORF">GPU96_10g19660</name>
    <name evidence="3" type="ORF">PFJ87_10g01150</name>
</gene>
<dbReference type="Proteomes" id="UP001217963">
    <property type="component" value="Chromosome X"/>
</dbReference>
<evidence type="ECO:0000313" key="5">
    <source>
        <dbReference type="Proteomes" id="UP001217963"/>
    </source>
</evidence>
<evidence type="ECO:0000313" key="4">
    <source>
        <dbReference type="Proteomes" id="UP001059546"/>
    </source>
</evidence>
<dbReference type="OrthoDB" id="2196155at2759"/>
<feature type="compositionally biased region" description="Basic and acidic residues" evidence="1">
    <location>
        <begin position="14"/>
        <end position="32"/>
    </location>
</feature>
<protein>
    <submittedName>
        <fullName evidence="2">Uncharacterized protein</fullName>
    </submittedName>
</protein>
<keyword evidence="5" id="KW-1185">Reference proteome</keyword>
<evidence type="ECO:0000313" key="2">
    <source>
        <dbReference type="EMBL" id="UTX44176.1"/>
    </source>
</evidence>
<proteinExistence type="predicted"/>
<dbReference type="AlphaFoldDB" id="A0A9Q9C4U5"/>
<reference evidence="2" key="1">
    <citation type="submission" date="2021-05" db="EMBL/GenBank/DDBJ databases">
        <title>Encephalitozoon hellem ATCC 50604 Complete Genome.</title>
        <authorList>
            <person name="Mascarenhas dos Santos A.C."/>
            <person name="Julian A.T."/>
            <person name="Pombert J.-F."/>
        </authorList>
    </citation>
    <scope>NUCLEOTIDE SEQUENCE</scope>
    <source>
        <strain evidence="2">ATCC 50604</strain>
    </source>
</reference>
<reference evidence="3 5" key="2">
    <citation type="submission" date="2023-02" db="EMBL/GenBank/DDBJ databases">
        <title>Encephalitozoon hellem ATCC 50451 complete genome.</title>
        <authorList>
            <person name="Mascarenhas dos Santos A.C."/>
            <person name="Julian A.T."/>
            <person name="Pombert J.-F."/>
        </authorList>
    </citation>
    <scope>NUCLEOTIDE SEQUENCE [LARGE SCALE GENOMIC DNA]</scope>
    <source>
        <strain evidence="3 5">ATCC 50451</strain>
    </source>
</reference>
<dbReference type="Proteomes" id="UP001059546">
    <property type="component" value="Chromosome X"/>
</dbReference>
<evidence type="ECO:0000313" key="3">
    <source>
        <dbReference type="EMBL" id="WEL39667.1"/>
    </source>
</evidence>
<sequence>MSRFFESVDEEREESNKTKVKEKVYEESERQSKKEKRLYDLQCRVMELEEEENQKVFDKQLKKMLADVRKVENHFGKDLPPFLKKFLTSPKAYTKSHRKAIDELLSKYESKEEIQMSQESKKDEEEISRDLSKILVIKDTEMRKKELREFKDSTRDVAMKAKALITLLSVYVKSKDGVEIMKTINELLDCLTDGEENAARSVLLENIDFYLEALYETLDSSKIAPYGNLLKRLSAIDREAVEGRVLQFEFFKLGRAVETAHPLFRLLYIDRVRGYKESREYYKSIEGTVGEGKVEQEVLQEFGMSSFRNGDFEMSFKILSKFSGVKGFSHEIPMKLLCVILNDRIKGTPIHNEFLEGFKGFGRNRLCLPSGDSVFEVYRSFYLLNMLDAKGAGNIVRRFCEGFEEEIWFKDFVESRIKG</sequence>
<organism evidence="2 4">
    <name type="scientific">Encephalitozoon hellem</name>
    <name type="common">Microsporidian parasite</name>
    <dbReference type="NCBI Taxonomy" id="27973"/>
    <lineage>
        <taxon>Eukaryota</taxon>
        <taxon>Fungi</taxon>
        <taxon>Fungi incertae sedis</taxon>
        <taxon>Microsporidia</taxon>
        <taxon>Unikaryonidae</taxon>
        <taxon>Encephalitozoon</taxon>
    </lineage>
</organism>
<feature type="region of interest" description="Disordered" evidence="1">
    <location>
        <begin position="1"/>
        <end position="34"/>
    </location>
</feature>
<name>A0A9Q9C4U5_ENCHE</name>
<dbReference type="EMBL" id="CP119071">
    <property type="protein sequence ID" value="WEL39667.1"/>
    <property type="molecule type" value="Genomic_DNA"/>
</dbReference>